<reference evidence="1 2" key="1">
    <citation type="journal article" date="2017" name="Int. J. Syst. Evol. Microbiol.">
        <title>Gemmobacter straminiformis sp. nov., isolated from an artificial fountain.</title>
        <authorList>
            <person name="Kang J.Y."/>
            <person name="Kim M.J."/>
            <person name="Chun J."/>
            <person name="Son K.P."/>
            <person name="Jahng K.Y."/>
        </authorList>
    </citation>
    <scope>NUCLEOTIDE SEQUENCE [LARGE SCALE GENOMIC DNA]</scope>
    <source>
        <strain evidence="1 2">CAM-8</strain>
    </source>
</reference>
<dbReference type="Proteomes" id="UP000555411">
    <property type="component" value="Unassembled WGS sequence"/>
</dbReference>
<sequence>MFRRRGPFRAGAGEGRALMQALLRIREIGEPVAKRQADATLRQVLVTERHAEAIALAKACLLHIAAGPEPRAALVAARCPALQVRQGVNGSARQAG</sequence>
<evidence type="ECO:0000313" key="2">
    <source>
        <dbReference type="Proteomes" id="UP000555411"/>
    </source>
</evidence>
<organism evidence="1 2">
    <name type="scientific">Paragemmobacter straminiformis</name>
    <dbReference type="NCBI Taxonomy" id="2045119"/>
    <lineage>
        <taxon>Bacteria</taxon>
        <taxon>Pseudomonadati</taxon>
        <taxon>Pseudomonadota</taxon>
        <taxon>Alphaproteobacteria</taxon>
        <taxon>Rhodobacterales</taxon>
        <taxon>Paracoccaceae</taxon>
        <taxon>Paragemmobacter</taxon>
    </lineage>
</organism>
<proteinExistence type="predicted"/>
<name>A0A842IB24_9RHOB</name>
<accession>A0A842IB24</accession>
<dbReference type="AlphaFoldDB" id="A0A842IB24"/>
<comment type="caution">
    <text evidence="1">The sequence shown here is derived from an EMBL/GenBank/DDBJ whole genome shotgun (WGS) entry which is preliminary data.</text>
</comment>
<keyword evidence="2" id="KW-1185">Reference proteome</keyword>
<protein>
    <submittedName>
        <fullName evidence="1">Uncharacterized protein</fullName>
    </submittedName>
</protein>
<gene>
    <name evidence="1" type="ORF">H7F16_14925</name>
</gene>
<dbReference type="EMBL" id="JACLQD010000004">
    <property type="protein sequence ID" value="MBC2836811.1"/>
    <property type="molecule type" value="Genomic_DNA"/>
</dbReference>
<evidence type="ECO:0000313" key="1">
    <source>
        <dbReference type="EMBL" id="MBC2836811.1"/>
    </source>
</evidence>